<dbReference type="GO" id="GO:0016301">
    <property type="term" value="F:kinase activity"/>
    <property type="evidence" value="ECO:0007669"/>
    <property type="project" value="UniProtKB-KW"/>
</dbReference>
<evidence type="ECO:0000256" key="2">
    <source>
        <dbReference type="ARBA" id="ARBA00023012"/>
    </source>
</evidence>
<keyword evidence="3" id="KW-0805">Transcription regulation</keyword>
<dbReference type="Gene3D" id="3.40.50.2300">
    <property type="match status" value="1"/>
</dbReference>
<evidence type="ECO:0000313" key="10">
    <source>
        <dbReference type="EMBL" id="NMO09816.1"/>
    </source>
</evidence>
<evidence type="ECO:0000256" key="6">
    <source>
        <dbReference type="PROSITE-ProRule" id="PRU00169"/>
    </source>
</evidence>
<dbReference type="GO" id="GO:0005829">
    <property type="term" value="C:cytosol"/>
    <property type="evidence" value="ECO:0007669"/>
    <property type="project" value="TreeGrafter"/>
</dbReference>
<dbReference type="CDD" id="cd17534">
    <property type="entry name" value="REC_DC-like"/>
    <property type="match status" value="1"/>
</dbReference>
<feature type="modified residue" description="4-aspartylphosphate" evidence="6">
    <location>
        <position position="56"/>
    </location>
</feature>
<protein>
    <submittedName>
        <fullName evidence="9">Histidine kinase</fullName>
    </submittedName>
    <submittedName>
        <fullName evidence="10">Response regulator</fullName>
    </submittedName>
</protein>
<keyword evidence="9" id="KW-0808">Transferase</keyword>
<dbReference type="PANTHER" id="PTHR48111:SF1">
    <property type="entry name" value="TWO-COMPONENT RESPONSE REGULATOR ORR33"/>
    <property type="match status" value="1"/>
</dbReference>
<keyword evidence="5" id="KW-0804">Transcription</keyword>
<dbReference type="CDD" id="cd00130">
    <property type="entry name" value="PAS"/>
    <property type="match status" value="1"/>
</dbReference>
<sequence>MSQRPKILVVEDEALTGMELQKKLIQWGYDVVDIVSSGEDAVKKAMELEPDLILMDILLKGCMNGIDAAKIIRKNKEIPIIYLTAYSNSETFQGAKITQPQAYLIKPFDENELKFAIEMAFFGYESNLKLKKSEEHYRILAENAQDMIFIINKDLMVDYANQSSLKYLKLNKEEIIGKPVQDIFTNQAFDGQIRSLRDVLNTGNSMRVKSPFIFPDCKVWLDTRLKPLMNNEGEIYAVMGISREITENNYQ</sequence>
<evidence type="ECO:0000259" key="7">
    <source>
        <dbReference type="PROSITE" id="PS50110"/>
    </source>
</evidence>
<dbReference type="GO" id="GO:0000976">
    <property type="term" value="F:transcription cis-regulatory region binding"/>
    <property type="evidence" value="ECO:0007669"/>
    <property type="project" value="TreeGrafter"/>
</dbReference>
<evidence type="ECO:0000256" key="5">
    <source>
        <dbReference type="ARBA" id="ARBA00023163"/>
    </source>
</evidence>
<dbReference type="Proteomes" id="UP000591058">
    <property type="component" value="Unassembled WGS sequence"/>
</dbReference>
<dbReference type="Proteomes" id="UP000232806">
    <property type="component" value="Chromosome"/>
</dbReference>
<dbReference type="PROSITE" id="PS50112">
    <property type="entry name" value="PAS"/>
    <property type="match status" value="1"/>
</dbReference>
<organism evidence="9 11">
    <name type="scientific">Methanobacterium subterraneum</name>
    <dbReference type="NCBI Taxonomy" id="59277"/>
    <lineage>
        <taxon>Archaea</taxon>
        <taxon>Methanobacteriati</taxon>
        <taxon>Methanobacteriota</taxon>
        <taxon>Methanomada group</taxon>
        <taxon>Methanobacteria</taxon>
        <taxon>Methanobacteriales</taxon>
        <taxon>Methanobacteriaceae</taxon>
        <taxon>Methanobacterium</taxon>
    </lineage>
</organism>
<evidence type="ECO:0000256" key="4">
    <source>
        <dbReference type="ARBA" id="ARBA00023125"/>
    </source>
</evidence>
<evidence type="ECO:0000259" key="8">
    <source>
        <dbReference type="PROSITE" id="PS50112"/>
    </source>
</evidence>
<dbReference type="Pfam" id="PF08448">
    <property type="entry name" value="PAS_4"/>
    <property type="match status" value="1"/>
</dbReference>
<dbReference type="InterPro" id="IPR001789">
    <property type="entry name" value="Sig_transdc_resp-reg_receiver"/>
</dbReference>
<dbReference type="SMART" id="SM00448">
    <property type="entry name" value="REC"/>
    <property type="match status" value="1"/>
</dbReference>
<keyword evidence="2" id="KW-0902">Two-component regulatory system</keyword>
<dbReference type="GO" id="GO:0006355">
    <property type="term" value="P:regulation of DNA-templated transcription"/>
    <property type="evidence" value="ECO:0007669"/>
    <property type="project" value="TreeGrafter"/>
</dbReference>
<reference evidence="9 11" key="1">
    <citation type="submission" date="2016-10" db="EMBL/GenBank/DDBJ databases">
        <title>Comparative genomics between deep and shallow subseafloor isolates.</title>
        <authorList>
            <person name="Ishii S."/>
            <person name="Miller J.R."/>
            <person name="Sutton G."/>
            <person name="Suzuki S."/>
            <person name="Methe B."/>
            <person name="Inagaki F."/>
            <person name="Imachi H."/>
        </authorList>
    </citation>
    <scope>NUCLEOTIDE SEQUENCE [LARGE SCALE GENOMIC DNA]</scope>
    <source>
        <strain evidence="9 11">MO-MB1</strain>
    </source>
</reference>
<dbReference type="InterPro" id="IPR039420">
    <property type="entry name" value="WalR-like"/>
</dbReference>
<feature type="domain" description="PAS" evidence="8">
    <location>
        <begin position="133"/>
        <end position="203"/>
    </location>
</feature>
<dbReference type="PANTHER" id="PTHR48111">
    <property type="entry name" value="REGULATOR OF RPOS"/>
    <property type="match status" value="1"/>
</dbReference>
<dbReference type="OrthoDB" id="2830at2157"/>
<dbReference type="RefSeq" id="WP_100905556.1">
    <property type="nucleotide sequence ID" value="NZ_CP017766.1"/>
</dbReference>
<dbReference type="EMBL" id="JABBYL010000029">
    <property type="protein sequence ID" value="NMO09816.1"/>
    <property type="molecule type" value="Genomic_DNA"/>
</dbReference>
<dbReference type="GO" id="GO:0000156">
    <property type="term" value="F:phosphorelay response regulator activity"/>
    <property type="evidence" value="ECO:0007669"/>
    <property type="project" value="TreeGrafter"/>
</dbReference>
<evidence type="ECO:0000313" key="11">
    <source>
        <dbReference type="Proteomes" id="UP000232806"/>
    </source>
</evidence>
<keyword evidence="1 6" id="KW-0597">Phosphoprotein</keyword>
<proteinExistence type="predicted"/>
<accession>A0A2H4VBV7</accession>
<evidence type="ECO:0000256" key="3">
    <source>
        <dbReference type="ARBA" id="ARBA00023015"/>
    </source>
</evidence>
<name>A0A2H4VBV7_9EURY</name>
<dbReference type="InterPro" id="IPR000014">
    <property type="entry name" value="PAS"/>
</dbReference>
<dbReference type="AlphaFoldDB" id="A0A2H4VBV7"/>
<dbReference type="InterPro" id="IPR035965">
    <property type="entry name" value="PAS-like_dom_sf"/>
</dbReference>
<dbReference type="Gene3D" id="3.30.450.20">
    <property type="entry name" value="PAS domain"/>
    <property type="match status" value="1"/>
</dbReference>
<dbReference type="InterPro" id="IPR011006">
    <property type="entry name" value="CheY-like_superfamily"/>
</dbReference>
<gene>
    <name evidence="9" type="ORF">BK007_05865</name>
    <name evidence="10" type="ORF">HG719_08270</name>
</gene>
<dbReference type="InterPro" id="IPR013656">
    <property type="entry name" value="PAS_4"/>
</dbReference>
<evidence type="ECO:0000256" key="1">
    <source>
        <dbReference type="ARBA" id="ARBA00022553"/>
    </source>
</evidence>
<dbReference type="Pfam" id="PF00072">
    <property type="entry name" value="Response_reg"/>
    <property type="match status" value="1"/>
</dbReference>
<keyword evidence="4" id="KW-0238">DNA-binding</keyword>
<dbReference type="PROSITE" id="PS50110">
    <property type="entry name" value="RESPONSE_REGULATORY"/>
    <property type="match status" value="1"/>
</dbReference>
<keyword evidence="9" id="KW-0418">Kinase</keyword>
<dbReference type="SMART" id="SM00091">
    <property type="entry name" value="PAS"/>
    <property type="match status" value="1"/>
</dbReference>
<dbReference type="GeneID" id="35123012"/>
<dbReference type="EMBL" id="CP017766">
    <property type="protein sequence ID" value="AUB55577.1"/>
    <property type="molecule type" value="Genomic_DNA"/>
</dbReference>
<evidence type="ECO:0000313" key="9">
    <source>
        <dbReference type="EMBL" id="AUB55577.1"/>
    </source>
</evidence>
<dbReference type="NCBIfam" id="TIGR00229">
    <property type="entry name" value="sensory_box"/>
    <property type="match status" value="1"/>
</dbReference>
<feature type="domain" description="Response regulatory" evidence="7">
    <location>
        <begin position="6"/>
        <end position="121"/>
    </location>
</feature>
<dbReference type="GO" id="GO:0032993">
    <property type="term" value="C:protein-DNA complex"/>
    <property type="evidence" value="ECO:0007669"/>
    <property type="project" value="TreeGrafter"/>
</dbReference>
<dbReference type="SUPFAM" id="SSF52172">
    <property type="entry name" value="CheY-like"/>
    <property type="match status" value="1"/>
</dbReference>
<evidence type="ECO:0000313" key="12">
    <source>
        <dbReference type="Proteomes" id="UP000591058"/>
    </source>
</evidence>
<reference evidence="10 12" key="2">
    <citation type="submission" date="2020-04" db="EMBL/GenBank/DDBJ databases">
        <title>Draft genome of Methanobacterium subterraneum isolated from animal feces.</title>
        <authorList>
            <person name="Ouboter H.T."/>
            <person name="Berger S."/>
            <person name="Gungor E."/>
            <person name="Jetten M.S.M."/>
            <person name="Welte C.U."/>
        </authorList>
    </citation>
    <scope>NUCLEOTIDE SEQUENCE [LARGE SCALE GENOMIC DNA]</scope>
    <source>
        <strain evidence="10">HO_2020</strain>
    </source>
</reference>
<dbReference type="SUPFAM" id="SSF55785">
    <property type="entry name" value="PYP-like sensor domain (PAS domain)"/>
    <property type="match status" value="1"/>
</dbReference>